<evidence type="ECO:0000256" key="6">
    <source>
        <dbReference type="ARBA" id="ARBA00023136"/>
    </source>
</evidence>
<dbReference type="Proteomes" id="UP001223586">
    <property type="component" value="Unassembled WGS sequence"/>
</dbReference>
<evidence type="ECO:0000313" key="9">
    <source>
        <dbReference type="EMBL" id="MDQ0177444.1"/>
    </source>
</evidence>
<evidence type="ECO:0000256" key="1">
    <source>
        <dbReference type="ARBA" id="ARBA00004651"/>
    </source>
</evidence>
<dbReference type="InterPro" id="IPR012452">
    <property type="entry name" value="DUF1657"/>
</dbReference>
<keyword evidence="4 7" id="KW-0812">Transmembrane</keyword>
<evidence type="ECO:0000313" key="10">
    <source>
        <dbReference type="Proteomes" id="UP001223586"/>
    </source>
</evidence>
<dbReference type="PANTHER" id="PTHR34582:SF7">
    <property type="entry name" value="UPF0702 TRANSMEMBRANE PROTEIN YDFS"/>
    <property type="match status" value="1"/>
</dbReference>
<comment type="subcellular location">
    <subcellularLocation>
        <location evidence="1">Cell membrane</location>
        <topology evidence="1">Multi-pass membrane protein</topology>
    </subcellularLocation>
</comment>
<dbReference type="RefSeq" id="WP_307231422.1">
    <property type="nucleotide sequence ID" value="NZ_JAUSTT010000022.1"/>
</dbReference>
<sequence>MSQWIEVIIRSFTLLIILFLLTKWLGKKQFSQLSLFEYVIGITIGSIAAEISTGLESNYYVGVMGLIVWTAIPFFVNLATMKNKKFRDFIEGKASVIIKDGKIQEENLAKEKYTVDDLMELLRKKDAYRVADVEFAILEANGDLNVLLKKEKQPLTPKQLGITVAAEKEPQTVIMEGEIMDEPLAESGYNRQWLEAELEKLNVTVDNVFIGQVDHFGELTVDIYDDQIQVPTPQTRPLLLAVLKKTQADLELFSLQTEVPEAKQMYKKNAEKLAAITDKVMHLLKA</sequence>
<name>A0ABT9WVW2_9BACI</name>
<evidence type="ECO:0000256" key="2">
    <source>
        <dbReference type="ARBA" id="ARBA00006448"/>
    </source>
</evidence>
<feature type="domain" description="YetF C-terminal" evidence="8">
    <location>
        <begin position="81"/>
        <end position="214"/>
    </location>
</feature>
<evidence type="ECO:0000256" key="7">
    <source>
        <dbReference type="SAM" id="Phobius"/>
    </source>
</evidence>
<protein>
    <submittedName>
        <fullName evidence="9">Uncharacterized membrane protein YcaP (DUF421 family)</fullName>
    </submittedName>
</protein>
<gene>
    <name evidence="9" type="ORF">J2S08_003324</name>
</gene>
<comment type="caution">
    <text evidence="9">The sequence shown here is derived from an EMBL/GenBank/DDBJ whole genome shotgun (WGS) entry which is preliminary data.</text>
</comment>
<evidence type="ECO:0000256" key="5">
    <source>
        <dbReference type="ARBA" id="ARBA00022989"/>
    </source>
</evidence>
<dbReference type="Pfam" id="PF07870">
    <property type="entry name" value="DUF1657"/>
    <property type="match status" value="1"/>
</dbReference>
<keyword evidence="6 7" id="KW-0472">Membrane</keyword>
<evidence type="ECO:0000259" key="8">
    <source>
        <dbReference type="Pfam" id="PF04239"/>
    </source>
</evidence>
<evidence type="ECO:0000256" key="3">
    <source>
        <dbReference type="ARBA" id="ARBA00022475"/>
    </source>
</evidence>
<dbReference type="PANTHER" id="PTHR34582">
    <property type="entry name" value="UPF0702 TRANSMEMBRANE PROTEIN YCAP"/>
    <property type="match status" value="1"/>
</dbReference>
<dbReference type="Gene3D" id="3.30.240.20">
    <property type="entry name" value="bsu07140 like domains"/>
    <property type="match status" value="2"/>
</dbReference>
<organism evidence="9 10">
    <name type="scientific">Bacillus chungangensis</name>
    <dbReference type="NCBI Taxonomy" id="587633"/>
    <lineage>
        <taxon>Bacteria</taxon>
        <taxon>Bacillati</taxon>
        <taxon>Bacillota</taxon>
        <taxon>Bacilli</taxon>
        <taxon>Bacillales</taxon>
        <taxon>Bacillaceae</taxon>
        <taxon>Bacillus</taxon>
    </lineage>
</organism>
<feature type="transmembrane region" description="Helical" evidence="7">
    <location>
        <begin position="59"/>
        <end position="79"/>
    </location>
</feature>
<keyword evidence="10" id="KW-1185">Reference proteome</keyword>
<accession>A0ABT9WVW2</accession>
<keyword evidence="3" id="KW-1003">Cell membrane</keyword>
<dbReference type="Pfam" id="PF04239">
    <property type="entry name" value="DUF421"/>
    <property type="match status" value="1"/>
</dbReference>
<feature type="transmembrane region" description="Helical" evidence="7">
    <location>
        <begin position="33"/>
        <end position="53"/>
    </location>
</feature>
<comment type="similarity">
    <text evidence="2">Belongs to the UPF0702 family.</text>
</comment>
<proteinExistence type="inferred from homology"/>
<dbReference type="InterPro" id="IPR023090">
    <property type="entry name" value="UPF0702_alpha/beta_dom_sf"/>
</dbReference>
<keyword evidence="5 7" id="KW-1133">Transmembrane helix</keyword>
<feature type="transmembrane region" description="Helical" evidence="7">
    <location>
        <begin position="7"/>
        <end position="26"/>
    </location>
</feature>
<reference evidence="9 10" key="1">
    <citation type="submission" date="2023-07" db="EMBL/GenBank/DDBJ databases">
        <title>Genomic Encyclopedia of Type Strains, Phase IV (KMG-IV): sequencing the most valuable type-strain genomes for metagenomic binning, comparative biology and taxonomic classification.</title>
        <authorList>
            <person name="Goeker M."/>
        </authorList>
    </citation>
    <scope>NUCLEOTIDE SEQUENCE [LARGE SCALE GENOMIC DNA]</scope>
    <source>
        <strain evidence="9 10">DSM 23837</strain>
    </source>
</reference>
<dbReference type="InterPro" id="IPR007353">
    <property type="entry name" value="DUF421"/>
</dbReference>
<evidence type="ECO:0000256" key="4">
    <source>
        <dbReference type="ARBA" id="ARBA00022692"/>
    </source>
</evidence>
<dbReference type="EMBL" id="JAUSTT010000022">
    <property type="protein sequence ID" value="MDQ0177444.1"/>
    <property type="molecule type" value="Genomic_DNA"/>
</dbReference>